<dbReference type="Pfam" id="PF19749">
    <property type="entry name" value="DUF6236"/>
    <property type="match status" value="1"/>
</dbReference>
<gene>
    <name evidence="1" type="ORF">SJ435_08860</name>
</gene>
<accession>A0ABD5IEM1</accession>
<name>A0ABD5IEM1_SERMA</name>
<reference evidence="1 2" key="1">
    <citation type="submission" date="2023-11" db="EMBL/GenBank/DDBJ databases">
        <title>Detection of rare carbapenemases in Enterobacterales - comparison of two colorimetric and two CIM-based carbapenemase assays.</title>
        <authorList>
            <person name="Schaffarczyk L."/>
            <person name="Noster J."/>
            <person name="Stelzer Y."/>
            <person name="Sattler J."/>
            <person name="Gatermann S."/>
            <person name="Hamprecht A."/>
        </authorList>
    </citation>
    <scope>NUCLEOTIDE SEQUENCE [LARGE SCALE GENOMIC DNA]</scope>
    <source>
        <strain evidence="1 2">CIM-Carb-136</strain>
    </source>
</reference>
<dbReference type="Proteomes" id="UP001275057">
    <property type="component" value="Unassembled WGS sequence"/>
</dbReference>
<evidence type="ECO:0000313" key="1">
    <source>
        <dbReference type="EMBL" id="MDX7082497.1"/>
    </source>
</evidence>
<sequence length="285" mass="31728">MKDFGIILFPDMQLDLATKKVNHLSSGVCKKDLISAVTYFDKAIFINSNILHVGIGESKDERILLDEGFLTDHMHSVDSFSGDMFTLIYEATGDAIITMLREKGDSWVAKSTSDVFINFKGVEDSGDGERLTLINALPLPSQDVEIEDLLEFKLKRKDEHTRLKLAINSIELKVLTSEDKEIALRQAINEIDASCYDLIRAYQSSPIKFDFGKMTFNFSIKEISKNMAVTYGSLQALSLPKTAEIALTIGAGIQTAIQLNDSISLRKIDKSSPFIYSAEIATRLN</sequence>
<proteinExistence type="predicted"/>
<comment type="caution">
    <text evidence="1">The sequence shown here is derived from an EMBL/GenBank/DDBJ whole genome shotgun (WGS) entry which is preliminary data.</text>
</comment>
<organism evidence="1 2">
    <name type="scientific">Serratia marcescens</name>
    <dbReference type="NCBI Taxonomy" id="615"/>
    <lineage>
        <taxon>Bacteria</taxon>
        <taxon>Pseudomonadati</taxon>
        <taxon>Pseudomonadota</taxon>
        <taxon>Gammaproteobacteria</taxon>
        <taxon>Enterobacterales</taxon>
        <taxon>Yersiniaceae</taxon>
        <taxon>Serratia</taxon>
    </lineage>
</organism>
<evidence type="ECO:0000313" key="2">
    <source>
        <dbReference type="Proteomes" id="UP001275057"/>
    </source>
</evidence>
<dbReference type="RefSeq" id="WP_319857064.1">
    <property type="nucleotide sequence ID" value="NZ_JAXABG010000004.1"/>
</dbReference>
<dbReference type="AlphaFoldDB" id="A0ABD5IEM1"/>
<protein>
    <submittedName>
        <fullName evidence="1">DUF6236 family protein</fullName>
    </submittedName>
</protein>
<dbReference type="InterPro" id="IPR046203">
    <property type="entry name" value="DUF6236"/>
</dbReference>
<dbReference type="EMBL" id="JAXABG010000004">
    <property type="protein sequence ID" value="MDX7082497.1"/>
    <property type="molecule type" value="Genomic_DNA"/>
</dbReference>